<evidence type="ECO:0000256" key="13">
    <source>
        <dbReference type="PROSITE-ProRule" id="PRU00043"/>
    </source>
</evidence>
<keyword evidence="9" id="KW-0130">Cell adhesion</keyword>
<evidence type="ECO:0000256" key="15">
    <source>
        <dbReference type="SAM" id="Phobius"/>
    </source>
</evidence>
<accession>A0AAJ7UBS5</accession>
<evidence type="ECO:0000256" key="4">
    <source>
        <dbReference type="ARBA" id="ARBA00022692"/>
    </source>
</evidence>
<keyword evidence="5" id="KW-0479">Metal-binding</keyword>
<dbReference type="Gene3D" id="2.60.40.60">
    <property type="entry name" value="Cadherins"/>
    <property type="match status" value="5"/>
</dbReference>
<feature type="domain" description="Cadherin" evidence="17">
    <location>
        <begin position="157"/>
        <end position="253"/>
    </location>
</feature>
<organism evidence="18 19">
    <name type="scientific">Petromyzon marinus</name>
    <name type="common">Sea lamprey</name>
    <dbReference type="NCBI Taxonomy" id="7757"/>
    <lineage>
        <taxon>Eukaryota</taxon>
        <taxon>Metazoa</taxon>
        <taxon>Chordata</taxon>
        <taxon>Craniata</taxon>
        <taxon>Vertebrata</taxon>
        <taxon>Cyclostomata</taxon>
        <taxon>Hyperoartia</taxon>
        <taxon>Petromyzontiformes</taxon>
        <taxon>Petromyzontidae</taxon>
        <taxon>Petromyzon</taxon>
    </lineage>
</organism>
<evidence type="ECO:0000313" key="19">
    <source>
        <dbReference type="RefSeq" id="XP_032833352.1"/>
    </source>
</evidence>
<keyword evidence="6 16" id="KW-0732">Signal</keyword>
<keyword evidence="18" id="KW-1185">Reference proteome</keyword>
<dbReference type="GO" id="GO:0005509">
    <property type="term" value="F:calcium ion binding"/>
    <property type="evidence" value="ECO:0007669"/>
    <property type="project" value="UniProtKB-UniRule"/>
</dbReference>
<evidence type="ECO:0000256" key="12">
    <source>
        <dbReference type="ARBA" id="ARBA00023180"/>
    </source>
</evidence>
<evidence type="ECO:0000313" key="18">
    <source>
        <dbReference type="Proteomes" id="UP001318040"/>
    </source>
</evidence>
<dbReference type="FunFam" id="2.60.40.60:FF:000011">
    <property type="entry name" value="Cadherin 1"/>
    <property type="match status" value="1"/>
</dbReference>
<feature type="compositionally biased region" description="Polar residues" evidence="14">
    <location>
        <begin position="767"/>
        <end position="780"/>
    </location>
</feature>
<evidence type="ECO:0000256" key="6">
    <source>
        <dbReference type="ARBA" id="ARBA00022729"/>
    </source>
</evidence>
<dbReference type="GO" id="GO:0000902">
    <property type="term" value="P:cell morphogenesis"/>
    <property type="evidence" value="ECO:0007669"/>
    <property type="project" value="TreeGrafter"/>
</dbReference>
<evidence type="ECO:0000256" key="9">
    <source>
        <dbReference type="ARBA" id="ARBA00022889"/>
    </source>
</evidence>
<dbReference type="Pfam" id="PF08758">
    <property type="entry name" value="Cadherin_pro"/>
    <property type="match status" value="1"/>
</dbReference>
<comment type="subcellular location">
    <subcellularLocation>
        <location evidence="1">Cell membrane</location>
    </subcellularLocation>
    <subcellularLocation>
        <location evidence="2">Membrane</location>
        <topology evidence="2">Single-pass type I membrane protein</topology>
    </subcellularLocation>
</comment>
<dbReference type="InterPro" id="IPR002126">
    <property type="entry name" value="Cadherin-like_dom"/>
</dbReference>
<dbReference type="PANTHER" id="PTHR24027">
    <property type="entry name" value="CADHERIN-23"/>
    <property type="match status" value="1"/>
</dbReference>
<dbReference type="Proteomes" id="UP001318040">
    <property type="component" value="Chromosome 63"/>
</dbReference>
<protein>
    <submittedName>
        <fullName evidence="19">Cadherin-1-like isoform X1</fullName>
    </submittedName>
</protein>
<evidence type="ECO:0000256" key="8">
    <source>
        <dbReference type="ARBA" id="ARBA00022837"/>
    </source>
</evidence>
<evidence type="ECO:0000256" key="14">
    <source>
        <dbReference type="SAM" id="MobiDB-lite"/>
    </source>
</evidence>
<dbReference type="SMART" id="SM00112">
    <property type="entry name" value="CA"/>
    <property type="match status" value="4"/>
</dbReference>
<dbReference type="GO" id="GO:0016339">
    <property type="term" value="P:calcium-dependent cell-cell adhesion via plasma membrane cell adhesion molecules"/>
    <property type="evidence" value="ECO:0007669"/>
    <property type="project" value="TreeGrafter"/>
</dbReference>
<dbReference type="GO" id="GO:0016342">
    <property type="term" value="C:catenin complex"/>
    <property type="evidence" value="ECO:0007669"/>
    <property type="project" value="TreeGrafter"/>
</dbReference>
<dbReference type="InterPro" id="IPR015919">
    <property type="entry name" value="Cadherin-like_sf"/>
</dbReference>
<dbReference type="PROSITE" id="PS00232">
    <property type="entry name" value="CADHERIN_1"/>
    <property type="match status" value="1"/>
</dbReference>
<keyword evidence="12" id="KW-0325">Glycoprotein</keyword>
<keyword evidence="3" id="KW-1003">Cell membrane</keyword>
<evidence type="ECO:0000256" key="1">
    <source>
        <dbReference type="ARBA" id="ARBA00004236"/>
    </source>
</evidence>
<dbReference type="CDD" id="cd11304">
    <property type="entry name" value="Cadherin_repeat"/>
    <property type="match status" value="4"/>
</dbReference>
<dbReference type="InterPro" id="IPR014868">
    <property type="entry name" value="Cadherin_pro_dom"/>
</dbReference>
<reference evidence="19" key="1">
    <citation type="submission" date="2025-08" db="UniProtKB">
        <authorList>
            <consortium name="RefSeq"/>
        </authorList>
    </citation>
    <scope>IDENTIFICATION</scope>
    <source>
        <tissue evidence="19">Sperm</tissue>
    </source>
</reference>
<dbReference type="SUPFAM" id="SSF49313">
    <property type="entry name" value="Cadherin-like"/>
    <property type="match status" value="5"/>
</dbReference>
<evidence type="ECO:0000256" key="10">
    <source>
        <dbReference type="ARBA" id="ARBA00022989"/>
    </source>
</evidence>
<dbReference type="GO" id="GO:0045296">
    <property type="term" value="F:cadherin binding"/>
    <property type="evidence" value="ECO:0007669"/>
    <property type="project" value="TreeGrafter"/>
</dbReference>
<keyword evidence="4 15" id="KW-0812">Transmembrane</keyword>
<feature type="domain" description="Cadherin" evidence="17">
    <location>
        <begin position="254"/>
        <end position="364"/>
    </location>
</feature>
<evidence type="ECO:0000259" key="17">
    <source>
        <dbReference type="PROSITE" id="PS50268"/>
    </source>
</evidence>
<feature type="chain" id="PRO_5042583711" evidence="16">
    <location>
        <begin position="24"/>
        <end position="797"/>
    </location>
</feature>
<dbReference type="FunFam" id="2.60.40.60:FF:000027">
    <property type="entry name" value="Cadherin 2"/>
    <property type="match status" value="1"/>
</dbReference>
<dbReference type="GO" id="GO:0005912">
    <property type="term" value="C:adherens junction"/>
    <property type="evidence" value="ECO:0007669"/>
    <property type="project" value="TreeGrafter"/>
</dbReference>
<dbReference type="GeneID" id="116956037"/>
<dbReference type="PRINTS" id="PR00205">
    <property type="entry name" value="CADHERIN"/>
</dbReference>
<evidence type="ECO:0000256" key="2">
    <source>
        <dbReference type="ARBA" id="ARBA00004479"/>
    </source>
</evidence>
<feature type="signal peptide" evidence="16">
    <location>
        <begin position="1"/>
        <end position="23"/>
    </location>
</feature>
<evidence type="ECO:0000256" key="7">
    <source>
        <dbReference type="ARBA" id="ARBA00022737"/>
    </source>
</evidence>
<dbReference type="GO" id="GO:0044331">
    <property type="term" value="P:cell-cell adhesion mediated by cadherin"/>
    <property type="evidence" value="ECO:0007669"/>
    <property type="project" value="TreeGrafter"/>
</dbReference>
<keyword evidence="11 15" id="KW-0472">Membrane</keyword>
<dbReference type="GO" id="GO:0007043">
    <property type="term" value="P:cell-cell junction assembly"/>
    <property type="evidence" value="ECO:0007669"/>
    <property type="project" value="TreeGrafter"/>
</dbReference>
<proteinExistence type="predicted"/>
<gene>
    <name evidence="19" type="primary">LOC116956037</name>
</gene>
<dbReference type="KEGG" id="pmrn:116956037"/>
<sequence>MTPEGRAIVALCVASAAIGIAASSTPLAQQASSGDGGCRPGFAMGHVCADIPERVPPGHAILTLPFRSCGGMPAPTFAVRPRSLRVTSRGVLVTSRPLTLAAGSELHVAVRARGIRGGRTRRSEAQILVRRHAQDGASSSRCPSRVRREWTAPNPHIDENDPGPYPVLVTVYTSDKQKAHKYMLTGPGADEDPVGLFYLDGHGRIYLKEAVDRETLNVYQMFVHAYDEQGQEVENPAKITVMVTDVNDETPQFVEKNFTGTVLENQPAGTTVMKIEATDGDDPATDHVIIIYTIISQKPPVPKAFTIDRSSGSITTLIKLDREAVSQFLLEVNARDCNGSPKGLSTTTTVTIIVGDTNDSPPEFTSPKYEGTVRENELVARAVVLDVRDADAPGLPAWRAVYTVTRGNEAGHFAIATDAKTNQGVLSVVKPLNFEAITPADKTVPLVVTVASEEPLQPGVVASSSSTATVLVHVTDVNEDAAFVPPVRVVQCDEGAPLGSPLGVFSVQDPDTGTPHNFIYKIVSDKAGWLEIDPRTGALSLAGNVDYEDPEYNRNGQYNVTVIAIDPGHPDFTCTGTVVLNIVDVNDHAPKLAGPLFATGASTPHLCLASPSEGLPLMAIDADSPAHGPPFIFQLVNKPPGIDELWEVVTLNATNARLQARGTPSGRAPLPGVHQLSVLVTDRDGLGEATQITVRACHCLGLLKGSGCVTPAGSVGLGFDGAAAIVFPILTLLLLGVLYCCFCRQPRPALKIPDVWAESLGQYNQEGGGQEATTLSSLVNNPDRDAPFTKHGGLSSP</sequence>
<dbReference type="AlphaFoldDB" id="A0AAJ7UBS5"/>
<evidence type="ECO:0000256" key="16">
    <source>
        <dbReference type="SAM" id="SignalP"/>
    </source>
</evidence>
<dbReference type="FunFam" id="2.60.40.60:FF:000022">
    <property type="entry name" value="Cadherin 2"/>
    <property type="match status" value="1"/>
</dbReference>
<dbReference type="GO" id="GO:0016477">
    <property type="term" value="P:cell migration"/>
    <property type="evidence" value="ECO:0007669"/>
    <property type="project" value="TreeGrafter"/>
</dbReference>
<dbReference type="InterPro" id="IPR039808">
    <property type="entry name" value="Cadherin"/>
</dbReference>
<keyword evidence="8 13" id="KW-0106">Calcium</keyword>
<evidence type="ECO:0000256" key="3">
    <source>
        <dbReference type="ARBA" id="ARBA00022475"/>
    </source>
</evidence>
<dbReference type="GO" id="GO:0005737">
    <property type="term" value="C:cytoplasm"/>
    <property type="evidence" value="ECO:0007669"/>
    <property type="project" value="TreeGrafter"/>
</dbReference>
<feature type="transmembrane region" description="Helical" evidence="15">
    <location>
        <begin position="721"/>
        <end position="742"/>
    </location>
</feature>
<dbReference type="RefSeq" id="XP_032833352.1">
    <property type="nucleotide sequence ID" value="XM_032977461.1"/>
</dbReference>
<dbReference type="FunFam" id="2.60.40.60:FF:000019">
    <property type="entry name" value="Cadherin 2"/>
    <property type="match status" value="1"/>
</dbReference>
<dbReference type="GO" id="GO:0007156">
    <property type="term" value="P:homophilic cell adhesion via plasma membrane adhesion molecules"/>
    <property type="evidence" value="ECO:0007669"/>
    <property type="project" value="InterPro"/>
</dbReference>
<name>A0AAJ7UBS5_PETMA</name>
<keyword evidence="10 15" id="KW-1133">Transmembrane helix</keyword>
<evidence type="ECO:0000256" key="5">
    <source>
        <dbReference type="ARBA" id="ARBA00022723"/>
    </source>
</evidence>
<dbReference type="GO" id="GO:0008013">
    <property type="term" value="F:beta-catenin binding"/>
    <property type="evidence" value="ECO:0007669"/>
    <property type="project" value="TreeGrafter"/>
</dbReference>
<dbReference type="InterPro" id="IPR020894">
    <property type="entry name" value="Cadherin_CS"/>
</dbReference>
<dbReference type="PROSITE" id="PS50268">
    <property type="entry name" value="CADHERIN_2"/>
    <property type="match status" value="4"/>
</dbReference>
<feature type="domain" description="Cadherin" evidence="17">
    <location>
        <begin position="365"/>
        <end position="488"/>
    </location>
</feature>
<feature type="domain" description="Cadherin" evidence="17">
    <location>
        <begin position="484"/>
        <end position="597"/>
    </location>
</feature>
<dbReference type="Pfam" id="PF00028">
    <property type="entry name" value="Cadherin"/>
    <property type="match status" value="3"/>
</dbReference>
<keyword evidence="7" id="KW-0677">Repeat</keyword>
<evidence type="ECO:0000256" key="11">
    <source>
        <dbReference type="ARBA" id="ARBA00023136"/>
    </source>
</evidence>
<dbReference type="GO" id="GO:0034332">
    <property type="term" value="P:adherens junction organization"/>
    <property type="evidence" value="ECO:0007669"/>
    <property type="project" value="TreeGrafter"/>
</dbReference>
<feature type="region of interest" description="Disordered" evidence="14">
    <location>
        <begin position="767"/>
        <end position="797"/>
    </location>
</feature>
<dbReference type="PANTHER" id="PTHR24027:SF319">
    <property type="entry name" value="CADHERIN-1"/>
    <property type="match status" value="1"/>
</dbReference>